<feature type="active site" evidence="10 11">
    <location>
        <position position="185"/>
    </location>
</feature>
<keyword evidence="3 10" id="KW-0028">Amino-acid biosynthesis</keyword>
<name>A0A3D8JA22_9HELI</name>
<organism evidence="13 14">
    <name type="scientific">Helicobacter anseris</name>
    <dbReference type="NCBI Taxonomy" id="375926"/>
    <lineage>
        <taxon>Bacteria</taxon>
        <taxon>Pseudomonadati</taxon>
        <taxon>Campylobacterota</taxon>
        <taxon>Epsilonproteobacteria</taxon>
        <taxon>Campylobacterales</taxon>
        <taxon>Helicobacteraceae</taxon>
        <taxon>Helicobacter</taxon>
    </lineage>
</organism>
<keyword evidence="5 10" id="KW-0315">Glutamine amidotransferase</keyword>
<evidence type="ECO:0000259" key="12">
    <source>
        <dbReference type="Pfam" id="PF00117"/>
    </source>
</evidence>
<dbReference type="Gene3D" id="3.40.50.880">
    <property type="match status" value="1"/>
</dbReference>
<evidence type="ECO:0000256" key="11">
    <source>
        <dbReference type="PIRSR" id="PIRSR000495-1"/>
    </source>
</evidence>
<comment type="caution">
    <text evidence="13">The sequence shown here is derived from an EMBL/GenBank/DDBJ whole genome shotgun (WGS) entry which is preliminary data.</text>
</comment>
<dbReference type="PANTHER" id="PTHR42701:SF1">
    <property type="entry name" value="IMIDAZOLE GLYCEROL PHOSPHATE SYNTHASE SUBUNIT HISH"/>
    <property type="match status" value="1"/>
</dbReference>
<dbReference type="RefSeq" id="WP_115578659.1">
    <property type="nucleotide sequence ID" value="NZ_NXLX01000004.1"/>
</dbReference>
<dbReference type="CDD" id="cd01748">
    <property type="entry name" value="GATase1_IGP_Synthase"/>
    <property type="match status" value="1"/>
</dbReference>
<dbReference type="InterPro" id="IPR010139">
    <property type="entry name" value="Imidazole-glycPsynth_HisH"/>
</dbReference>
<dbReference type="UniPathway" id="UPA00031">
    <property type="reaction ID" value="UER00010"/>
</dbReference>
<keyword evidence="7 10" id="KW-0456">Lyase</keyword>
<evidence type="ECO:0000256" key="10">
    <source>
        <dbReference type="HAMAP-Rule" id="MF_00278"/>
    </source>
</evidence>
<comment type="catalytic activity">
    <reaction evidence="8 10">
        <text>5-[(5-phospho-1-deoxy-D-ribulos-1-ylimino)methylamino]-1-(5-phospho-beta-D-ribosyl)imidazole-4-carboxamide + L-glutamine = D-erythro-1-(imidazol-4-yl)glycerol 3-phosphate + 5-amino-1-(5-phospho-beta-D-ribosyl)imidazole-4-carboxamide + L-glutamate + H(+)</text>
        <dbReference type="Rhea" id="RHEA:24793"/>
        <dbReference type="ChEBI" id="CHEBI:15378"/>
        <dbReference type="ChEBI" id="CHEBI:29985"/>
        <dbReference type="ChEBI" id="CHEBI:58278"/>
        <dbReference type="ChEBI" id="CHEBI:58359"/>
        <dbReference type="ChEBI" id="CHEBI:58475"/>
        <dbReference type="ChEBI" id="CHEBI:58525"/>
        <dbReference type="EC" id="4.3.2.10"/>
    </reaction>
</comment>
<dbReference type="GO" id="GO:0000105">
    <property type="term" value="P:L-histidine biosynthetic process"/>
    <property type="evidence" value="ECO:0007669"/>
    <property type="project" value="UniProtKB-UniRule"/>
</dbReference>
<evidence type="ECO:0000256" key="1">
    <source>
        <dbReference type="ARBA" id="ARBA00005091"/>
    </source>
</evidence>
<comment type="function">
    <text evidence="10">IGPS catalyzes the conversion of PRFAR and glutamine to IGP, AICAR and glutamate. The HisH subunit catalyzes the hydrolysis of glutamine to glutamate and ammonia as part of the synthesis of IGP and AICAR. The resulting ammonia molecule is channeled to the active site of HisF.</text>
</comment>
<dbReference type="SUPFAM" id="SSF52317">
    <property type="entry name" value="Class I glutamine amidotransferase-like"/>
    <property type="match status" value="1"/>
</dbReference>
<feature type="domain" description="Glutamine amidotransferase" evidence="12">
    <location>
        <begin position="5"/>
        <end position="201"/>
    </location>
</feature>
<evidence type="ECO:0000313" key="13">
    <source>
        <dbReference type="EMBL" id="RDU74150.1"/>
    </source>
</evidence>
<dbReference type="EMBL" id="NXLX01000004">
    <property type="protein sequence ID" value="RDU74150.1"/>
    <property type="molecule type" value="Genomic_DNA"/>
</dbReference>
<dbReference type="NCBIfam" id="TIGR01855">
    <property type="entry name" value="IMP_synth_hisH"/>
    <property type="match status" value="1"/>
</dbReference>
<keyword evidence="4 10" id="KW-0378">Hydrolase</keyword>
<dbReference type="GO" id="GO:0005737">
    <property type="term" value="C:cytoplasm"/>
    <property type="evidence" value="ECO:0007669"/>
    <property type="project" value="UniProtKB-SubCell"/>
</dbReference>
<feature type="active site" evidence="10 11">
    <location>
        <position position="187"/>
    </location>
</feature>
<dbReference type="InterPro" id="IPR017926">
    <property type="entry name" value="GATASE"/>
</dbReference>
<dbReference type="InterPro" id="IPR029062">
    <property type="entry name" value="Class_I_gatase-like"/>
</dbReference>
<evidence type="ECO:0000256" key="2">
    <source>
        <dbReference type="ARBA" id="ARBA00011152"/>
    </source>
</evidence>
<dbReference type="OrthoDB" id="9807749at2"/>
<dbReference type="EC" id="4.3.2.10" evidence="10"/>
<dbReference type="GO" id="GO:0000107">
    <property type="term" value="F:imidazoleglycerol-phosphate synthase activity"/>
    <property type="evidence" value="ECO:0007669"/>
    <property type="project" value="UniProtKB-UniRule"/>
</dbReference>
<feature type="active site" description="Nucleophile" evidence="10 11">
    <location>
        <position position="80"/>
    </location>
</feature>
<comment type="subunit">
    <text evidence="2 10">Heterodimer of HisH and HisF.</text>
</comment>
<dbReference type="Pfam" id="PF00117">
    <property type="entry name" value="GATase"/>
    <property type="match status" value="1"/>
</dbReference>
<evidence type="ECO:0000313" key="14">
    <source>
        <dbReference type="Proteomes" id="UP000256695"/>
    </source>
</evidence>
<proteinExistence type="inferred from homology"/>
<evidence type="ECO:0000256" key="7">
    <source>
        <dbReference type="ARBA" id="ARBA00023239"/>
    </source>
</evidence>
<dbReference type="Proteomes" id="UP000256695">
    <property type="component" value="Unassembled WGS sequence"/>
</dbReference>
<reference evidence="13" key="1">
    <citation type="submission" date="2018-04" db="EMBL/GenBank/DDBJ databases">
        <title>Novel Campyloabacter and Helicobacter Species and Strains.</title>
        <authorList>
            <person name="Mannion A.J."/>
            <person name="Shen Z."/>
            <person name="Fox J.G."/>
        </authorList>
    </citation>
    <scope>NUCLEOTIDE SEQUENCE [LARGE SCALE GENOMIC DNA]</scope>
    <source>
        <strain evidence="13">MIT 04-9362</strain>
    </source>
</reference>
<dbReference type="EC" id="3.5.1.2" evidence="10"/>
<dbReference type="AlphaFoldDB" id="A0A3D8JA22"/>
<evidence type="ECO:0000256" key="3">
    <source>
        <dbReference type="ARBA" id="ARBA00022605"/>
    </source>
</evidence>
<comment type="subcellular location">
    <subcellularLocation>
        <location evidence="10">Cytoplasm</location>
    </subcellularLocation>
</comment>
<evidence type="ECO:0000256" key="5">
    <source>
        <dbReference type="ARBA" id="ARBA00022962"/>
    </source>
</evidence>
<keyword evidence="14" id="KW-1185">Reference proteome</keyword>
<dbReference type="GO" id="GO:0004359">
    <property type="term" value="F:glutaminase activity"/>
    <property type="evidence" value="ECO:0007669"/>
    <property type="project" value="UniProtKB-EC"/>
</dbReference>
<dbReference type="GO" id="GO:0016829">
    <property type="term" value="F:lyase activity"/>
    <property type="evidence" value="ECO:0007669"/>
    <property type="project" value="UniProtKB-KW"/>
</dbReference>
<dbReference type="PANTHER" id="PTHR42701">
    <property type="entry name" value="IMIDAZOLE GLYCEROL PHOSPHATE SYNTHASE SUBUNIT HISH"/>
    <property type="match status" value="1"/>
</dbReference>
<evidence type="ECO:0000256" key="6">
    <source>
        <dbReference type="ARBA" id="ARBA00023102"/>
    </source>
</evidence>
<keyword evidence="10" id="KW-0963">Cytoplasm</keyword>
<evidence type="ECO:0000256" key="9">
    <source>
        <dbReference type="ARBA" id="ARBA00049534"/>
    </source>
</evidence>
<protein>
    <recommendedName>
        <fullName evidence="10">Imidazole glycerol phosphate synthase subunit HisH</fullName>
        <ecNumber evidence="10">4.3.2.10</ecNumber>
    </recommendedName>
    <alternativeName>
        <fullName evidence="10">IGP synthase glutaminase subunit</fullName>
        <ecNumber evidence="10">3.5.1.2</ecNumber>
    </alternativeName>
    <alternativeName>
        <fullName evidence="10">IGP synthase subunit HisH</fullName>
    </alternativeName>
    <alternativeName>
        <fullName evidence="10">ImGP synthase subunit HisH</fullName>
        <shortName evidence="10">IGPS subunit HisH</shortName>
    </alternativeName>
</protein>
<dbReference type="PIRSF" id="PIRSF000495">
    <property type="entry name" value="Amidotransf_hisH"/>
    <property type="match status" value="1"/>
</dbReference>
<evidence type="ECO:0000256" key="8">
    <source>
        <dbReference type="ARBA" id="ARBA00047838"/>
    </source>
</evidence>
<dbReference type="HAMAP" id="MF_00278">
    <property type="entry name" value="HisH"/>
    <property type="match status" value="1"/>
</dbReference>
<dbReference type="PROSITE" id="PS51273">
    <property type="entry name" value="GATASE_TYPE_1"/>
    <property type="match status" value="1"/>
</dbReference>
<comment type="pathway">
    <text evidence="1 10">Amino-acid biosynthesis; L-histidine biosynthesis; L-histidine from 5-phospho-alpha-D-ribose 1-diphosphate: step 5/9.</text>
</comment>
<evidence type="ECO:0000256" key="4">
    <source>
        <dbReference type="ARBA" id="ARBA00022801"/>
    </source>
</evidence>
<keyword evidence="6 10" id="KW-0368">Histidine biosynthesis</keyword>
<gene>
    <name evidence="10 13" type="primary">hisH</name>
    <name evidence="13" type="ORF">CQA57_02465</name>
</gene>
<comment type="catalytic activity">
    <reaction evidence="9 10">
        <text>L-glutamine + H2O = L-glutamate + NH4(+)</text>
        <dbReference type="Rhea" id="RHEA:15889"/>
        <dbReference type="ChEBI" id="CHEBI:15377"/>
        <dbReference type="ChEBI" id="CHEBI:28938"/>
        <dbReference type="ChEBI" id="CHEBI:29985"/>
        <dbReference type="ChEBI" id="CHEBI:58359"/>
        <dbReference type="EC" id="3.5.1.2"/>
    </reaction>
</comment>
<accession>A0A3D8JA22</accession>
<sequence length="203" mass="22939">MRVGIVDYGAGNIGSVIQAFEKSGMRLVKIKYPEEVKTCDKLILPGVGAFGDAIKNLRESNMEQALLDFIDSGKYFFGICVGMQLLFQRGFEFGEHRGLGVFDGDVIHFKKDAMLGLKIPHIGWNLCCKKRDAKILNGLDDNFFLYFVHSYHCQIKKDFIVASCKYGYEFPAIINKDNVFGIQPHPEKSDSNGLRILENFLKL</sequence>